<evidence type="ECO:0000256" key="1">
    <source>
        <dbReference type="ARBA" id="ARBA00022801"/>
    </source>
</evidence>
<dbReference type="PANTHER" id="PTHR20935">
    <property type="entry name" value="PHOSPHOGLYCERATE MUTASE-RELATED"/>
    <property type="match status" value="1"/>
</dbReference>
<proteinExistence type="predicted"/>
<dbReference type="SMART" id="SM00855">
    <property type="entry name" value="PGAM"/>
    <property type="match status" value="1"/>
</dbReference>
<dbReference type="Proteomes" id="UP001620405">
    <property type="component" value="Unassembled WGS sequence"/>
</dbReference>
<dbReference type="CDD" id="cd07067">
    <property type="entry name" value="HP_PGM_like"/>
    <property type="match status" value="1"/>
</dbReference>
<dbReference type="InterPro" id="IPR029033">
    <property type="entry name" value="His_PPase_superfam"/>
</dbReference>
<keyword evidence="1" id="KW-0378">Hydrolase</keyword>
<sequence length="229" mass="25537">MRSLLLIRHGQASFRAADYDRLSPVGEEQSQRLGAWLASCGPTPELVAVGPRQRHLRTAELCLGSARIDRPLLHLEGLDEVDHQELLARLRPDLEGPDALRAELKQAPDPHRAFQKLFATAITRWISGAHDADYTLTWPRFRGNVLQALRTLADHQAKTIWAFTSGGPIAVIANTVTEAPAAQTFKLSWPLVNTSLTRLRLGKQGASLVTYNAWPHLERTEDQHLVTLR</sequence>
<dbReference type="Pfam" id="PF00300">
    <property type="entry name" value="His_Phos_1"/>
    <property type="match status" value="1"/>
</dbReference>
<keyword evidence="3" id="KW-1185">Reference proteome</keyword>
<name>A0ABW8IWL4_9GAMM</name>
<gene>
    <name evidence="2" type="ORF">ISP13_12600</name>
</gene>
<dbReference type="EMBL" id="JADIKG010000012">
    <property type="protein sequence ID" value="MFK2874378.1"/>
    <property type="molecule type" value="Genomic_DNA"/>
</dbReference>
<organism evidence="2 3">
    <name type="scientific">Dyella lipolytica</name>
    <dbReference type="NCBI Taxonomy" id="1867835"/>
    <lineage>
        <taxon>Bacteria</taxon>
        <taxon>Pseudomonadati</taxon>
        <taxon>Pseudomonadota</taxon>
        <taxon>Gammaproteobacteria</taxon>
        <taxon>Lysobacterales</taxon>
        <taxon>Rhodanobacteraceae</taxon>
        <taxon>Dyella</taxon>
    </lineage>
</organism>
<dbReference type="PANTHER" id="PTHR20935:SF0">
    <property type="entry name" value="SERINE_THREONINE-PROTEIN PHOSPHATASE PGAM5, MITOCHONDRIAL"/>
    <property type="match status" value="1"/>
</dbReference>
<dbReference type="RefSeq" id="WP_284401708.1">
    <property type="nucleotide sequence ID" value="NZ_BSNQ01000009.1"/>
</dbReference>
<reference evidence="2 3" key="1">
    <citation type="submission" date="2020-10" db="EMBL/GenBank/DDBJ databases">
        <title>Phylogeny of dyella-like bacteria.</title>
        <authorList>
            <person name="Fu J."/>
        </authorList>
    </citation>
    <scope>NUCLEOTIDE SEQUENCE [LARGE SCALE GENOMIC DNA]</scope>
    <source>
        <strain evidence="2 3">DHOB07</strain>
    </source>
</reference>
<protein>
    <submittedName>
        <fullName evidence="2">Histidine phosphatase family protein</fullName>
    </submittedName>
</protein>
<accession>A0ABW8IWL4</accession>
<evidence type="ECO:0000313" key="2">
    <source>
        <dbReference type="EMBL" id="MFK2874378.1"/>
    </source>
</evidence>
<dbReference type="SUPFAM" id="SSF53254">
    <property type="entry name" value="Phosphoglycerate mutase-like"/>
    <property type="match status" value="1"/>
</dbReference>
<dbReference type="Gene3D" id="3.40.50.1240">
    <property type="entry name" value="Phosphoglycerate mutase-like"/>
    <property type="match status" value="1"/>
</dbReference>
<comment type="caution">
    <text evidence="2">The sequence shown here is derived from an EMBL/GenBank/DDBJ whole genome shotgun (WGS) entry which is preliminary data.</text>
</comment>
<dbReference type="InterPro" id="IPR013078">
    <property type="entry name" value="His_Pase_superF_clade-1"/>
</dbReference>
<evidence type="ECO:0000313" key="3">
    <source>
        <dbReference type="Proteomes" id="UP001620405"/>
    </source>
</evidence>
<dbReference type="InterPro" id="IPR051021">
    <property type="entry name" value="Mito_Ser/Thr_phosphatase"/>
</dbReference>